<comment type="caution">
    <text evidence="3">The sequence shown here is derived from an EMBL/GenBank/DDBJ whole genome shotgun (WGS) entry which is preliminary data.</text>
</comment>
<reference evidence="3 4" key="1">
    <citation type="submission" date="2019-10" db="EMBL/GenBank/DDBJ databases">
        <title>Assembly and Annotation for the nematode Trichostrongylus colubriformis.</title>
        <authorList>
            <person name="Martin J."/>
        </authorList>
    </citation>
    <scope>NUCLEOTIDE SEQUENCE [LARGE SCALE GENOMIC DNA]</scope>
    <source>
        <strain evidence="3">G859</strain>
        <tissue evidence="3">Whole worm</tissue>
    </source>
</reference>
<evidence type="ECO:0000259" key="2">
    <source>
        <dbReference type="Pfam" id="PF00013"/>
    </source>
</evidence>
<evidence type="ECO:0000313" key="3">
    <source>
        <dbReference type="EMBL" id="KAK5985819.1"/>
    </source>
</evidence>
<dbReference type="AlphaFoldDB" id="A0AAN8J3J8"/>
<dbReference type="GO" id="GO:0003723">
    <property type="term" value="F:RNA binding"/>
    <property type="evidence" value="ECO:0007669"/>
    <property type="project" value="UniProtKB-UniRule"/>
</dbReference>
<dbReference type="Gene3D" id="3.30.1370.10">
    <property type="entry name" value="K Homology domain, type 1"/>
    <property type="match status" value="1"/>
</dbReference>
<dbReference type="SUPFAM" id="SSF54791">
    <property type="entry name" value="Eukaryotic type KH-domain (KH-domain type I)"/>
    <property type="match status" value="1"/>
</dbReference>
<proteinExistence type="predicted"/>
<gene>
    <name evidence="3" type="ORF">GCK32_020877</name>
</gene>
<dbReference type="Pfam" id="PF00013">
    <property type="entry name" value="KH_1"/>
    <property type="match status" value="1"/>
</dbReference>
<dbReference type="EMBL" id="WIXE01001309">
    <property type="protein sequence ID" value="KAK5985819.1"/>
    <property type="molecule type" value="Genomic_DNA"/>
</dbReference>
<evidence type="ECO:0000313" key="4">
    <source>
        <dbReference type="Proteomes" id="UP001331761"/>
    </source>
</evidence>
<keyword evidence="1" id="KW-0694">RNA-binding</keyword>
<keyword evidence="4" id="KW-1185">Reference proteome</keyword>
<organism evidence="3 4">
    <name type="scientific">Trichostrongylus colubriformis</name>
    <name type="common">Black scour worm</name>
    <dbReference type="NCBI Taxonomy" id="6319"/>
    <lineage>
        <taxon>Eukaryota</taxon>
        <taxon>Metazoa</taxon>
        <taxon>Ecdysozoa</taxon>
        <taxon>Nematoda</taxon>
        <taxon>Chromadorea</taxon>
        <taxon>Rhabditida</taxon>
        <taxon>Rhabditina</taxon>
        <taxon>Rhabditomorpha</taxon>
        <taxon>Strongyloidea</taxon>
        <taxon>Trichostrongylidae</taxon>
        <taxon>Trichostrongylus</taxon>
    </lineage>
</organism>
<dbReference type="PROSITE" id="PS50084">
    <property type="entry name" value="KH_TYPE_1"/>
    <property type="match status" value="1"/>
</dbReference>
<sequence>MRTIIENHFGVQKGWVRIPESWIGCVLGPQLKTLEAIRFYSGCKIDVFKNGAVANIPADIRVIRICGCGDNTKVQLAKAIVERIINETHENRRARSCSSFLPSEAP</sequence>
<accession>A0AAN8J3J8</accession>
<evidence type="ECO:0000256" key="1">
    <source>
        <dbReference type="PROSITE-ProRule" id="PRU00117"/>
    </source>
</evidence>
<name>A0AAN8J3J8_TRICO</name>
<dbReference type="Proteomes" id="UP001331761">
    <property type="component" value="Unassembled WGS sequence"/>
</dbReference>
<feature type="domain" description="K Homology" evidence="2">
    <location>
        <begin position="17"/>
        <end position="82"/>
    </location>
</feature>
<dbReference type="InterPro" id="IPR004088">
    <property type="entry name" value="KH_dom_type_1"/>
</dbReference>
<dbReference type="InterPro" id="IPR036612">
    <property type="entry name" value="KH_dom_type_1_sf"/>
</dbReference>
<protein>
    <recommendedName>
        <fullName evidence="2">K Homology domain-containing protein</fullName>
    </recommendedName>
</protein>